<evidence type="ECO:0000313" key="2">
    <source>
        <dbReference type="Proteomes" id="UP000192727"/>
    </source>
</evidence>
<proteinExistence type="predicted"/>
<protein>
    <submittedName>
        <fullName evidence="1">Peptidase</fullName>
    </submittedName>
</protein>
<dbReference type="AlphaFoldDB" id="A0A1V0USV0"/>
<dbReference type="RefSeq" id="WP_083040023.1">
    <property type="nucleotide sequence ID" value="NZ_CP020557.1"/>
</dbReference>
<gene>
    <name evidence="1" type="ORF">B7C51_11685</name>
</gene>
<sequence>MKLDELKGMYTAIFSLGFNCTPSIQLEAKQLRPFAGVLDWTVSNNLSDVNRLLSNKFTGYMEIPNLQMLDLVPNHPNYIVQDTHYNMVSCHDFPILPNSTSYLSTYPQFKERLNRRVARFLDKMLTSPKILFVRLQGSFEEARELQTVLSSLVVNDFRVLLVNYTKVTEMVELDWPLEKVCAVELPEFDMYGGNYDPNWNPLLEGIQFMNM</sequence>
<dbReference type="Proteomes" id="UP000192727">
    <property type="component" value="Chromosome"/>
</dbReference>
<dbReference type="Pfam" id="PF08795">
    <property type="entry name" value="DUF1796"/>
    <property type="match status" value="1"/>
</dbReference>
<accession>A0A1V0USV0</accession>
<evidence type="ECO:0000313" key="1">
    <source>
        <dbReference type="EMBL" id="ARF68329.1"/>
    </source>
</evidence>
<name>A0A1V0USV0_9BACL</name>
<dbReference type="InterPro" id="IPR014903">
    <property type="entry name" value="DUF1796"/>
</dbReference>
<reference evidence="1 2" key="1">
    <citation type="submission" date="2017-03" db="EMBL/GenBank/DDBJ databases">
        <title>Paenibacillus larvae genome sequencing.</title>
        <authorList>
            <person name="Dingman D.W."/>
        </authorList>
    </citation>
    <scope>NUCLEOTIDE SEQUENCE [LARGE SCALE GENOMIC DNA]</scope>
    <source>
        <strain evidence="1 2">SAG 10367</strain>
    </source>
</reference>
<organism evidence="1 2">
    <name type="scientific">Paenibacillus larvae subsp. pulvifaciens</name>
    <dbReference type="NCBI Taxonomy" id="1477"/>
    <lineage>
        <taxon>Bacteria</taxon>
        <taxon>Bacillati</taxon>
        <taxon>Bacillota</taxon>
        <taxon>Bacilli</taxon>
        <taxon>Bacillales</taxon>
        <taxon>Paenibacillaceae</taxon>
        <taxon>Paenibacillus</taxon>
    </lineage>
</organism>
<dbReference type="EMBL" id="CP020557">
    <property type="protein sequence ID" value="ARF68329.1"/>
    <property type="molecule type" value="Genomic_DNA"/>
</dbReference>